<name>V6ITV4_9BACL</name>
<dbReference type="OrthoDB" id="2065751at2"/>
<reference evidence="2" key="1">
    <citation type="journal article" date="2013" name="Genome Announc.">
        <title>Genome Sequence of Sporolactobacillus laevolacticus DSM442, an Efficient Polymer-Grade D-Lactate Producer from Agricultural Waste Cottonseed as a Nitrogen Source.</title>
        <authorList>
            <person name="Wang H."/>
            <person name="Wang L."/>
            <person name="Ju J."/>
            <person name="Yu B."/>
            <person name="Ma Y."/>
        </authorList>
    </citation>
    <scope>NUCLEOTIDE SEQUENCE [LARGE SCALE GENOMIC DNA]</scope>
    <source>
        <strain evidence="2">DSM 442</strain>
    </source>
</reference>
<accession>V6ITV4</accession>
<dbReference type="eggNOG" id="ENOG502ZE6H">
    <property type="taxonomic scope" value="Bacteria"/>
</dbReference>
<protein>
    <recommendedName>
        <fullName evidence="4">DUF3847 domain-containing protein</fullName>
    </recommendedName>
</protein>
<dbReference type="RefSeq" id="WP_023511811.1">
    <property type="nucleotide sequence ID" value="NZ_AWTC01000030.1"/>
</dbReference>
<evidence type="ECO:0008006" key="4">
    <source>
        <dbReference type="Google" id="ProtNLM"/>
    </source>
</evidence>
<dbReference type="AlphaFoldDB" id="V6ITV4"/>
<organism evidence="2 3">
    <name type="scientific">Sporolactobacillus laevolacticus DSM 442</name>
    <dbReference type="NCBI Taxonomy" id="1395513"/>
    <lineage>
        <taxon>Bacteria</taxon>
        <taxon>Bacillati</taxon>
        <taxon>Bacillota</taxon>
        <taxon>Bacilli</taxon>
        <taxon>Bacillales</taxon>
        <taxon>Sporolactobacillaceae</taxon>
        <taxon>Sporolactobacillus</taxon>
    </lineage>
</organism>
<dbReference type="PATRIC" id="fig|1395513.3.peg.3683"/>
<feature type="coiled-coil region" evidence="1">
    <location>
        <begin position="1"/>
        <end position="42"/>
    </location>
</feature>
<sequence>MEQKEMVKKSEEDKLIELEKKIKQMQAKKQQLATIVKQKERKARTKRLIEVGAIFESYFEIEGKDQAETIAKKIQATVKAQKGKWLNEKKDIYKPKDESVLIKEKQKG</sequence>
<comment type="caution">
    <text evidence="2">The sequence shown here is derived from an EMBL/GenBank/DDBJ whole genome shotgun (WGS) entry which is preliminary data.</text>
</comment>
<gene>
    <name evidence="2" type="ORF">P343_18255</name>
</gene>
<evidence type="ECO:0000256" key="1">
    <source>
        <dbReference type="SAM" id="Coils"/>
    </source>
</evidence>
<keyword evidence="1" id="KW-0175">Coiled coil</keyword>
<dbReference type="EMBL" id="AWTC01000030">
    <property type="protein sequence ID" value="EST10240.1"/>
    <property type="molecule type" value="Genomic_DNA"/>
</dbReference>
<evidence type="ECO:0000313" key="2">
    <source>
        <dbReference type="EMBL" id="EST10240.1"/>
    </source>
</evidence>
<proteinExistence type="predicted"/>
<evidence type="ECO:0000313" key="3">
    <source>
        <dbReference type="Proteomes" id="UP000018296"/>
    </source>
</evidence>
<dbReference type="STRING" id="1395513.P343_18255"/>
<keyword evidence="3" id="KW-1185">Reference proteome</keyword>
<reference evidence="2" key="2">
    <citation type="submission" date="2013-09" db="EMBL/GenBank/DDBJ databases">
        <authorList>
            <person name="Jiang X."/>
            <person name="Xue Y."/>
            <person name="Wang L."/>
            <person name="Yu B."/>
            <person name="Ma Y."/>
        </authorList>
    </citation>
    <scope>NUCLEOTIDE SEQUENCE</scope>
    <source>
        <strain evidence="2">DSM 442</strain>
    </source>
</reference>
<dbReference type="Proteomes" id="UP000018296">
    <property type="component" value="Unassembled WGS sequence"/>
</dbReference>